<comment type="caution">
    <text evidence="1">The sequence shown here is derived from an EMBL/GenBank/DDBJ whole genome shotgun (WGS) entry which is preliminary data.</text>
</comment>
<reference evidence="1" key="1">
    <citation type="submission" date="2023-06" db="EMBL/GenBank/DDBJ databases">
        <title>Genomic analysis of the entomopathogenic nematode Steinernema hermaphroditum.</title>
        <authorList>
            <person name="Schwarz E.M."/>
            <person name="Heppert J.K."/>
            <person name="Baniya A."/>
            <person name="Schwartz H.T."/>
            <person name="Tan C.-H."/>
            <person name="Antoshechkin I."/>
            <person name="Sternberg P.W."/>
            <person name="Goodrich-Blair H."/>
            <person name="Dillman A.R."/>
        </authorList>
    </citation>
    <scope>NUCLEOTIDE SEQUENCE</scope>
    <source>
        <strain evidence="1">PS9179</strain>
        <tissue evidence="1">Whole animal</tissue>
    </source>
</reference>
<name>A0AA39LKW7_9BILA</name>
<gene>
    <name evidence="1" type="ORF">QR680_015598</name>
</gene>
<proteinExistence type="predicted"/>
<dbReference type="EMBL" id="JAUCMV010000004">
    <property type="protein sequence ID" value="KAK0401117.1"/>
    <property type="molecule type" value="Genomic_DNA"/>
</dbReference>
<keyword evidence="2" id="KW-1185">Reference proteome</keyword>
<evidence type="ECO:0000313" key="1">
    <source>
        <dbReference type="EMBL" id="KAK0401117.1"/>
    </source>
</evidence>
<dbReference type="AlphaFoldDB" id="A0AA39LKW7"/>
<protein>
    <submittedName>
        <fullName evidence="1">Uncharacterized protein</fullName>
    </submittedName>
</protein>
<evidence type="ECO:0000313" key="2">
    <source>
        <dbReference type="Proteomes" id="UP001175271"/>
    </source>
</evidence>
<sequence>MKIVLFNARITRLSPSCSHCCQSPFGPSLIETILSASNRLIKMTVGVLLVFVLVAYVLKNLTKPGAVVGGCRILVDQRPECAALSSAMDEDVEGQMPLSSIKKLCSDQISAGKKL</sequence>
<dbReference type="Proteomes" id="UP001175271">
    <property type="component" value="Unassembled WGS sequence"/>
</dbReference>
<accession>A0AA39LKW7</accession>
<organism evidence="1 2">
    <name type="scientific">Steinernema hermaphroditum</name>
    <dbReference type="NCBI Taxonomy" id="289476"/>
    <lineage>
        <taxon>Eukaryota</taxon>
        <taxon>Metazoa</taxon>
        <taxon>Ecdysozoa</taxon>
        <taxon>Nematoda</taxon>
        <taxon>Chromadorea</taxon>
        <taxon>Rhabditida</taxon>
        <taxon>Tylenchina</taxon>
        <taxon>Panagrolaimomorpha</taxon>
        <taxon>Strongyloidoidea</taxon>
        <taxon>Steinernematidae</taxon>
        <taxon>Steinernema</taxon>
    </lineage>
</organism>